<organism evidence="3 4">
    <name type="scientific">Paenibacillus profundus</name>
    <dbReference type="NCBI Taxonomy" id="1173085"/>
    <lineage>
        <taxon>Bacteria</taxon>
        <taxon>Bacillati</taxon>
        <taxon>Bacillota</taxon>
        <taxon>Bacilli</taxon>
        <taxon>Bacillales</taxon>
        <taxon>Paenibacillaceae</taxon>
        <taxon>Paenibacillus</taxon>
    </lineage>
</organism>
<evidence type="ECO:0000313" key="3">
    <source>
        <dbReference type="EMBL" id="MCE5172687.1"/>
    </source>
</evidence>
<dbReference type="InterPro" id="IPR047650">
    <property type="entry name" value="Transpos_IS110"/>
</dbReference>
<protein>
    <submittedName>
        <fullName evidence="3">IS110 family transposase</fullName>
    </submittedName>
</protein>
<dbReference type="RefSeq" id="WP_233698766.1">
    <property type="nucleotide sequence ID" value="NZ_JAJNBZ010000032.1"/>
</dbReference>
<dbReference type="EMBL" id="JAJNBZ010000032">
    <property type="protein sequence ID" value="MCE5172687.1"/>
    <property type="molecule type" value="Genomic_DNA"/>
</dbReference>
<dbReference type="NCBIfam" id="NF033542">
    <property type="entry name" value="transpos_IS110"/>
    <property type="match status" value="1"/>
</dbReference>
<dbReference type="InterPro" id="IPR003346">
    <property type="entry name" value="Transposase_20"/>
</dbReference>
<feature type="domain" description="Transposase IS116/IS110/IS902 C-terminal" evidence="2">
    <location>
        <begin position="273"/>
        <end position="351"/>
    </location>
</feature>
<dbReference type="Proteomes" id="UP001199916">
    <property type="component" value="Unassembled WGS sequence"/>
</dbReference>
<dbReference type="Pfam" id="PF02371">
    <property type="entry name" value="Transposase_20"/>
    <property type="match status" value="1"/>
</dbReference>
<comment type="caution">
    <text evidence="3">The sequence shown here is derived from an EMBL/GenBank/DDBJ whole genome shotgun (WGS) entry which is preliminary data.</text>
</comment>
<evidence type="ECO:0000259" key="2">
    <source>
        <dbReference type="Pfam" id="PF02371"/>
    </source>
</evidence>
<reference evidence="3 4" key="1">
    <citation type="submission" date="2021-11" db="EMBL/GenBank/DDBJ databases">
        <title>Draft genome sequence of Paenibacillus profundus YoMME, a new Gram-positive bacteria with exoelectrogenic properties.</title>
        <authorList>
            <person name="Hubenova Y."/>
            <person name="Hubenova E."/>
            <person name="Manasiev Y."/>
            <person name="Peykov S."/>
            <person name="Mitov M."/>
        </authorList>
    </citation>
    <scope>NUCLEOTIDE SEQUENCE [LARGE SCALE GENOMIC DNA]</scope>
    <source>
        <strain evidence="3 4">YoMME</strain>
    </source>
</reference>
<dbReference type="SUPFAM" id="SSF48150">
    <property type="entry name" value="DNA-glycosylase"/>
    <property type="match status" value="1"/>
</dbReference>
<dbReference type="PANTHER" id="PTHR33055:SF13">
    <property type="entry name" value="TRANSPOSASE"/>
    <property type="match status" value="1"/>
</dbReference>
<dbReference type="Pfam" id="PF01548">
    <property type="entry name" value="DEDD_Tnp_IS110"/>
    <property type="match status" value="1"/>
</dbReference>
<proteinExistence type="predicted"/>
<dbReference type="InterPro" id="IPR011257">
    <property type="entry name" value="DNA_glycosylase"/>
</dbReference>
<accession>A0ABS8YQV7</accession>
<dbReference type="InterPro" id="IPR002525">
    <property type="entry name" value="Transp_IS110-like_N"/>
</dbReference>
<keyword evidence="4" id="KW-1185">Reference proteome</keyword>
<name>A0ABS8YQV7_9BACL</name>
<evidence type="ECO:0000313" key="4">
    <source>
        <dbReference type="Proteomes" id="UP001199916"/>
    </source>
</evidence>
<sequence length="402" mass="44926">MNQPVLSIDIAKGKSVAVAFTSYGMQVKKPFSFLHSPDHISSLLSILVQLEEATMQQPTVVMEATGNYSKPIASFFFSHGYPVFMLNPLTTHELKKRSTRKVKTDPIDAIRIANAFYLGEGTPLIPVNEKVTELRFLCRQHAQWKALLGEVQLQFRSILDLAFPGYDKAFQNIFNPSSIQLLTKFPSPSALLNADKEDVLTILMLNRRGRTWNKEKYSQLIEIARNSLPDLYGSKAHVFAMQNSMKLFKTYQEGIASLEKQMESLAQESSAYHLLRSIPGVGPITAAMIHAEIGDIKRFPSVKQLTAFAGLDSSVYESGTFKANQNRISKRGSAYLRTALYQASVSGISKQVHGPRNPILWRYYQQKRLEGKPAKVAIVAASSKLLRMIYGILSSGTPFQDN</sequence>
<feature type="domain" description="Transposase IS110-like N-terminal" evidence="1">
    <location>
        <begin position="8"/>
        <end position="164"/>
    </location>
</feature>
<dbReference type="PANTHER" id="PTHR33055">
    <property type="entry name" value="TRANSPOSASE FOR INSERTION SEQUENCE ELEMENT IS1111A"/>
    <property type="match status" value="1"/>
</dbReference>
<gene>
    <name evidence="3" type="ORF">LQV63_25800</name>
</gene>
<evidence type="ECO:0000259" key="1">
    <source>
        <dbReference type="Pfam" id="PF01548"/>
    </source>
</evidence>